<dbReference type="EMBL" id="FOMJ01000007">
    <property type="protein sequence ID" value="SFD68460.1"/>
    <property type="molecule type" value="Genomic_DNA"/>
</dbReference>
<dbReference type="Proteomes" id="UP000198611">
    <property type="component" value="Unassembled WGS sequence"/>
</dbReference>
<dbReference type="InterPro" id="IPR006498">
    <property type="entry name" value="Tail_tube"/>
</dbReference>
<organism evidence="1 2">
    <name type="scientific">Thiohalospira halophila DSM 15071</name>
    <dbReference type="NCBI Taxonomy" id="1123397"/>
    <lineage>
        <taxon>Bacteria</taxon>
        <taxon>Pseudomonadati</taxon>
        <taxon>Pseudomonadota</taxon>
        <taxon>Gammaproteobacteria</taxon>
        <taxon>Thiohalospirales</taxon>
        <taxon>Thiohalospiraceae</taxon>
        <taxon>Thiohalospira</taxon>
    </lineage>
</organism>
<dbReference type="OrthoDB" id="3078668at2"/>
<name>A0A1I1UKG8_9GAMM</name>
<dbReference type="AlphaFoldDB" id="A0A1I1UKG8"/>
<sequence length="168" mass="18057">MAGMPQYLRNCNVWVDGRGFAGQFDSLTLPKLAIQTEEYRGGGMDAAVELDVGMEKLEASLSVNQYDPATFALLGLVPGNIVNITARAALDQDGEITPAVVTMNGAWKEVDFGDWKPGEKAANTFSVACRYFALSIGGTPTVEIDVPNMVRKLQGVDQLAEVRKAIGM</sequence>
<dbReference type="Pfam" id="PF04985">
    <property type="entry name" value="Phage_tube"/>
    <property type="match status" value="1"/>
</dbReference>
<dbReference type="STRING" id="1123397.SAMN05660831_02106"/>
<proteinExistence type="predicted"/>
<gene>
    <name evidence="1" type="ORF">SAMN05660831_02106</name>
</gene>
<dbReference type="NCBIfam" id="TIGR01611">
    <property type="entry name" value="tail_tube"/>
    <property type="match status" value="1"/>
</dbReference>
<evidence type="ECO:0000313" key="1">
    <source>
        <dbReference type="EMBL" id="SFD68460.1"/>
    </source>
</evidence>
<protein>
    <recommendedName>
        <fullName evidence="3">Phage major tail tube protein</fullName>
    </recommendedName>
</protein>
<evidence type="ECO:0000313" key="2">
    <source>
        <dbReference type="Proteomes" id="UP000198611"/>
    </source>
</evidence>
<keyword evidence="2" id="KW-1185">Reference proteome</keyword>
<dbReference type="RefSeq" id="WP_093428739.1">
    <property type="nucleotide sequence ID" value="NZ_FOMJ01000007.1"/>
</dbReference>
<evidence type="ECO:0008006" key="3">
    <source>
        <dbReference type="Google" id="ProtNLM"/>
    </source>
</evidence>
<accession>A0A1I1UKG8</accession>
<reference evidence="1 2" key="1">
    <citation type="submission" date="2016-10" db="EMBL/GenBank/DDBJ databases">
        <authorList>
            <person name="de Groot N.N."/>
        </authorList>
    </citation>
    <scope>NUCLEOTIDE SEQUENCE [LARGE SCALE GENOMIC DNA]</scope>
    <source>
        <strain evidence="1 2">HL3</strain>
    </source>
</reference>